<protein>
    <recommendedName>
        <fullName evidence="5">phosphomannomutase</fullName>
        <ecNumber evidence="5">5.4.2.8</ecNumber>
    </recommendedName>
</protein>
<feature type="binding site" evidence="11">
    <location>
        <position position="130"/>
    </location>
    <ligand>
        <name>alpha-D-mannose 1-phosphate</name>
        <dbReference type="ChEBI" id="CHEBI:58409"/>
    </ligand>
</feature>
<feature type="active site" description="Proton donor/acceptor" evidence="10">
    <location>
        <position position="14"/>
    </location>
</feature>
<dbReference type="SFLD" id="SFLDG01140">
    <property type="entry name" value="C2.B:_Phosphomannomutase_and_P"/>
    <property type="match status" value="1"/>
</dbReference>
<dbReference type="GO" id="GO:0005829">
    <property type="term" value="C:cytosol"/>
    <property type="evidence" value="ECO:0007669"/>
    <property type="project" value="TreeGrafter"/>
</dbReference>
<dbReference type="GO" id="GO:0004615">
    <property type="term" value="F:phosphomannomutase activity"/>
    <property type="evidence" value="ECO:0007669"/>
    <property type="project" value="UniProtKB-EC"/>
</dbReference>
<dbReference type="InterPro" id="IPR043169">
    <property type="entry name" value="PMM_cap"/>
</dbReference>
<dbReference type="GO" id="GO:0006487">
    <property type="term" value="P:protein N-linked glycosylation"/>
    <property type="evidence" value="ECO:0007669"/>
    <property type="project" value="TreeGrafter"/>
</dbReference>
<dbReference type="InterPro" id="IPR023214">
    <property type="entry name" value="HAD_sf"/>
</dbReference>
<keyword evidence="7 12" id="KW-0479">Metal-binding</keyword>
<feature type="binding site" evidence="12">
    <location>
        <position position="14"/>
    </location>
    <ligand>
        <name>Mg(2+)</name>
        <dbReference type="ChEBI" id="CHEBI:18420"/>
        <label>1</label>
    </ligand>
</feature>
<evidence type="ECO:0000256" key="4">
    <source>
        <dbReference type="ARBA" id="ARBA00011738"/>
    </source>
</evidence>
<proteinExistence type="inferred from homology"/>
<evidence type="ECO:0000313" key="14">
    <source>
        <dbReference type="Proteomes" id="UP000178089"/>
    </source>
</evidence>
<dbReference type="SFLD" id="SFLDS00003">
    <property type="entry name" value="Haloacid_Dehalogenase"/>
    <property type="match status" value="1"/>
</dbReference>
<evidence type="ECO:0000256" key="9">
    <source>
        <dbReference type="ARBA" id="ARBA00023235"/>
    </source>
</evidence>
<comment type="subcellular location">
    <subcellularLocation>
        <location evidence="1">Cytoplasm</location>
    </subcellularLocation>
</comment>
<evidence type="ECO:0000256" key="11">
    <source>
        <dbReference type="PIRSR" id="PIRSR605002-2"/>
    </source>
</evidence>
<evidence type="ECO:0000256" key="12">
    <source>
        <dbReference type="PIRSR" id="PIRSR605002-3"/>
    </source>
</evidence>
<feature type="binding site" evidence="12">
    <location>
        <position position="214"/>
    </location>
    <ligand>
        <name>Mg(2+)</name>
        <dbReference type="ChEBI" id="CHEBI:18420"/>
        <label>1</label>
    </ligand>
</feature>
<feature type="active site" description="Nucleophile" evidence="10">
    <location>
        <position position="12"/>
    </location>
</feature>
<evidence type="ECO:0000256" key="6">
    <source>
        <dbReference type="ARBA" id="ARBA00022490"/>
    </source>
</evidence>
<feature type="binding site" evidence="11">
    <location>
        <position position="181"/>
    </location>
    <ligand>
        <name>alpha-D-mannose 1-phosphate</name>
        <dbReference type="ChEBI" id="CHEBI:58409"/>
    </ligand>
</feature>
<gene>
    <name evidence="13" type="ORF">A3F51_00965</name>
</gene>
<evidence type="ECO:0000256" key="2">
    <source>
        <dbReference type="ARBA" id="ARBA00004699"/>
    </source>
</evidence>
<dbReference type="GO" id="GO:0006013">
    <property type="term" value="P:mannose metabolic process"/>
    <property type="evidence" value="ECO:0007669"/>
    <property type="project" value="TreeGrafter"/>
</dbReference>
<dbReference type="PANTHER" id="PTHR10466:SF0">
    <property type="entry name" value="PHOSPHOMANNOMUTASE"/>
    <property type="match status" value="1"/>
</dbReference>
<comment type="caution">
    <text evidence="13">The sequence shown here is derived from an EMBL/GenBank/DDBJ whole genome shotgun (WGS) entry which is preliminary data.</text>
</comment>
<comment type="pathway">
    <text evidence="2">Nucleotide-sugar biosynthesis; GDP-alpha-D-mannose biosynthesis; alpha-D-mannose 1-phosphate from D-fructose 6-phosphate: step 2/2.</text>
</comment>
<organism evidence="13 14">
    <name type="scientific">Candidatus Taylorbacteria bacterium RIFCSPHIGHO2_12_FULL_45_16</name>
    <dbReference type="NCBI Taxonomy" id="1802315"/>
    <lineage>
        <taxon>Bacteria</taxon>
        <taxon>Candidatus Tayloriibacteriota</taxon>
    </lineage>
</organism>
<reference evidence="13 14" key="1">
    <citation type="journal article" date="2016" name="Nat. Commun.">
        <title>Thousands of microbial genomes shed light on interconnected biogeochemical processes in an aquifer system.</title>
        <authorList>
            <person name="Anantharaman K."/>
            <person name="Brown C.T."/>
            <person name="Hug L.A."/>
            <person name="Sharon I."/>
            <person name="Castelle C.J."/>
            <person name="Probst A.J."/>
            <person name="Thomas B.C."/>
            <person name="Singh A."/>
            <person name="Wilkins M.J."/>
            <person name="Karaoz U."/>
            <person name="Brodie E.L."/>
            <person name="Williams K.H."/>
            <person name="Hubbard S.S."/>
            <person name="Banfield J.F."/>
        </authorList>
    </citation>
    <scope>NUCLEOTIDE SEQUENCE [LARGE SCALE GENOMIC DNA]</scope>
</reference>
<comment type="cofactor">
    <cofactor evidence="12">
        <name>Mg(2+)</name>
        <dbReference type="ChEBI" id="CHEBI:18420"/>
    </cofactor>
</comment>
<dbReference type="SUPFAM" id="SSF56784">
    <property type="entry name" value="HAD-like"/>
    <property type="match status" value="1"/>
</dbReference>
<dbReference type="EMBL" id="MHRT01000005">
    <property type="protein sequence ID" value="OHA29169.1"/>
    <property type="molecule type" value="Genomic_DNA"/>
</dbReference>
<evidence type="ECO:0000256" key="5">
    <source>
        <dbReference type="ARBA" id="ARBA00012730"/>
    </source>
</evidence>
<keyword evidence="13" id="KW-0378">Hydrolase</keyword>
<dbReference type="InterPro" id="IPR036412">
    <property type="entry name" value="HAD-like_sf"/>
</dbReference>
<feature type="binding site" evidence="11">
    <location>
        <position position="183"/>
    </location>
    <ligand>
        <name>alpha-D-mannose 1-phosphate</name>
        <dbReference type="ChEBI" id="CHEBI:58409"/>
    </ligand>
</feature>
<dbReference type="EC" id="5.4.2.8" evidence="5"/>
<dbReference type="NCBIfam" id="TIGR01484">
    <property type="entry name" value="HAD-SF-IIB"/>
    <property type="match status" value="1"/>
</dbReference>
<sequence length="251" mass="27940">MVAYSKKLIIFDLDGTLGRSKCPLDPEIGKLLQKLIAIKKVAIISGGGYPQFQTQILNAFPVGENNFSNLFLVPTSGTRLYTWRGTWNEQYAEHLSPKEKEKIMTSLNSALKQADYIQPTRVYGTIIEDRGSQITFSALGQQAPIAEKVAWDPTRKKRENIVSFLQPKIPEFDVRVGGSTSIDITKKGVNKAYGIRKLEEFLHMTPDDIVFVGDALFPGGNDYPAKATGVDCISVKNPEETKTLIRSWLAE</sequence>
<dbReference type="UniPathway" id="UPA00126">
    <property type="reaction ID" value="UER00424"/>
</dbReference>
<name>A0A1G2N181_9BACT</name>
<keyword evidence="9" id="KW-0413">Isomerase</keyword>
<keyword evidence="8 12" id="KW-0460">Magnesium</keyword>
<comment type="subunit">
    <text evidence="4">Homodimer.</text>
</comment>
<evidence type="ECO:0000256" key="3">
    <source>
        <dbReference type="ARBA" id="ARBA00009736"/>
    </source>
</evidence>
<dbReference type="GO" id="GO:0009298">
    <property type="term" value="P:GDP-mannose biosynthetic process"/>
    <property type="evidence" value="ECO:0007669"/>
    <property type="project" value="UniProtKB-UniPathway"/>
</dbReference>
<dbReference type="STRING" id="1802315.A3F51_00965"/>
<keyword evidence="6" id="KW-0963">Cytoplasm</keyword>
<evidence type="ECO:0000313" key="13">
    <source>
        <dbReference type="EMBL" id="OHA29169.1"/>
    </source>
</evidence>
<dbReference type="AlphaFoldDB" id="A0A1G2N181"/>
<dbReference type="InterPro" id="IPR005002">
    <property type="entry name" value="PMM"/>
</dbReference>
<dbReference type="Proteomes" id="UP000178089">
    <property type="component" value="Unassembled WGS sequence"/>
</dbReference>
<evidence type="ECO:0000256" key="1">
    <source>
        <dbReference type="ARBA" id="ARBA00004496"/>
    </source>
</evidence>
<comment type="similarity">
    <text evidence="3">Belongs to the eukaryotic PMM family.</text>
</comment>
<evidence type="ECO:0000256" key="10">
    <source>
        <dbReference type="PIRSR" id="PIRSR605002-1"/>
    </source>
</evidence>
<dbReference type="GO" id="GO:0046872">
    <property type="term" value="F:metal ion binding"/>
    <property type="evidence" value="ECO:0007669"/>
    <property type="project" value="UniProtKB-KW"/>
</dbReference>
<accession>A0A1G2N181</accession>
<dbReference type="SFLD" id="SFLDG01143">
    <property type="entry name" value="C2.B.3:_Phosphomannomutase_Lik"/>
    <property type="match status" value="1"/>
</dbReference>
<dbReference type="Pfam" id="PF03332">
    <property type="entry name" value="PMM"/>
    <property type="match status" value="1"/>
</dbReference>
<evidence type="ECO:0000256" key="7">
    <source>
        <dbReference type="ARBA" id="ARBA00022723"/>
    </source>
</evidence>
<feature type="binding site" evidence="12">
    <location>
        <position position="12"/>
    </location>
    <ligand>
        <name>Mg(2+)</name>
        <dbReference type="ChEBI" id="CHEBI:18420"/>
        <label>1</label>
    </ligand>
</feature>
<evidence type="ECO:0000256" key="8">
    <source>
        <dbReference type="ARBA" id="ARBA00022842"/>
    </source>
</evidence>
<dbReference type="InterPro" id="IPR006379">
    <property type="entry name" value="HAD-SF_hydro_IIB"/>
</dbReference>
<dbReference type="GO" id="GO:0016791">
    <property type="term" value="F:phosphatase activity"/>
    <property type="evidence" value="ECO:0007669"/>
    <property type="project" value="UniProtKB-ARBA"/>
</dbReference>
<dbReference type="Gene3D" id="3.40.50.1000">
    <property type="entry name" value="HAD superfamily/HAD-like"/>
    <property type="match status" value="1"/>
</dbReference>
<dbReference type="PANTHER" id="PTHR10466">
    <property type="entry name" value="PHOSPHOMANNOMUTASE"/>
    <property type="match status" value="1"/>
</dbReference>
<dbReference type="Gene3D" id="3.30.1240.20">
    <property type="match status" value="1"/>
</dbReference>